<dbReference type="EMBL" id="JABFNT010000093">
    <property type="protein sequence ID" value="NOJ81595.1"/>
    <property type="molecule type" value="Genomic_DNA"/>
</dbReference>
<reference evidence="2 3" key="1">
    <citation type="submission" date="2020-05" db="EMBL/GenBank/DDBJ databases">
        <authorList>
            <person name="Whitworth D."/>
        </authorList>
    </citation>
    <scope>NUCLEOTIDE SEQUENCE [LARGE SCALE GENOMIC DNA]</scope>
    <source>
        <strain evidence="2 3">AM005</strain>
    </source>
</reference>
<organism evidence="2 3">
    <name type="scientific">Myxococcus xanthus</name>
    <dbReference type="NCBI Taxonomy" id="34"/>
    <lineage>
        <taxon>Bacteria</taxon>
        <taxon>Pseudomonadati</taxon>
        <taxon>Myxococcota</taxon>
        <taxon>Myxococcia</taxon>
        <taxon>Myxococcales</taxon>
        <taxon>Cystobacterineae</taxon>
        <taxon>Myxococcaceae</taxon>
        <taxon>Myxococcus</taxon>
    </lineage>
</organism>
<feature type="region of interest" description="Disordered" evidence="1">
    <location>
        <begin position="51"/>
        <end position="84"/>
    </location>
</feature>
<evidence type="ECO:0000313" key="2">
    <source>
        <dbReference type="EMBL" id="NOJ81595.1"/>
    </source>
</evidence>
<evidence type="ECO:0000313" key="3">
    <source>
        <dbReference type="Proteomes" id="UP000533080"/>
    </source>
</evidence>
<proteinExistence type="predicted"/>
<evidence type="ECO:0000256" key="1">
    <source>
        <dbReference type="SAM" id="MobiDB-lite"/>
    </source>
</evidence>
<protein>
    <submittedName>
        <fullName evidence="2">PspA</fullName>
    </submittedName>
</protein>
<sequence length="144" mass="15486">MQNDMMSSIRAVVAEEVGKTLGRQVELLEQIAQYLGVPVASRAVVVPASKRVTPAPARQRQEAAKPAAKKRGRPRAVAKETSTAAAVEVSSTPFKQGQEVRYKQGRGTFPAVVKAIDVDAGTVTLERQSDGKQVERPYAKVETA</sequence>
<feature type="compositionally biased region" description="Basic residues" evidence="1">
    <location>
        <begin position="67"/>
        <end position="76"/>
    </location>
</feature>
<gene>
    <name evidence="2" type="ORF">HNV28_25220</name>
</gene>
<dbReference type="RefSeq" id="WP_171443602.1">
    <property type="nucleotide sequence ID" value="NZ_JABFNS010000101.1"/>
</dbReference>
<name>A0A7Y4IMZ8_MYXXA</name>
<dbReference type="AlphaFoldDB" id="A0A7Y4IMZ8"/>
<comment type="caution">
    <text evidence="2">The sequence shown here is derived from an EMBL/GenBank/DDBJ whole genome shotgun (WGS) entry which is preliminary data.</text>
</comment>
<dbReference type="Proteomes" id="UP000533080">
    <property type="component" value="Unassembled WGS sequence"/>
</dbReference>
<accession>A0A7Y4IMZ8</accession>